<dbReference type="InterPro" id="IPR014756">
    <property type="entry name" value="Ig_E-set"/>
</dbReference>
<dbReference type="PANTHER" id="PTHR34820">
    <property type="entry name" value="INNER MEMBRANE PROTEIN YEBZ"/>
    <property type="match status" value="1"/>
</dbReference>
<keyword evidence="6" id="KW-0812">Transmembrane</keyword>
<keyword evidence="4" id="KW-0186">Copper</keyword>
<evidence type="ECO:0000256" key="2">
    <source>
        <dbReference type="ARBA" id="ARBA00022723"/>
    </source>
</evidence>
<dbReference type="InterPro" id="IPR007348">
    <property type="entry name" value="CopC_dom"/>
</dbReference>
<feature type="domain" description="CopC" evidence="8">
    <location>
        <begin position="37"/>
        <end position="131"/>
    </location>
</feature>
<evidence type="ECO:0000256" key="7">
    <source>
        <dbReference type="SAM" id="SignalP"/>
    </source>
</evidence>
<dbReference type="GO" id="GO:0006825">
    <property type="term" value="P:copper ion transport"/>
    <property type="evidence" value="ECO:0007669"/>
    <property type="project" value="InterPro"/>
</dbReference>
<dbReference type="GO" id="GO:0042597">
    <property type="term" value="C:periplasmic space"/>
    <property type="evidence" value="ECO:0007669"/>
    <property type="project" value="InterPro"/>
</dbReference>
<keyword evidence="6" id="KW-0472">Membrane</keyword>
<comment type="subcellular location">
    <subcellularLocation>
        <location evidence="1">Cell envelope</location>
    </subcellularLocation>
</comment>
<dbReference type="PANTHER" id="PTHR34820:SF4">
    <property type="entry name" value="INNER MEMBRANE PROTEIN YEBZ"/>
    <property type="match status" value="1"/>
</dbReference>
<dbReference type="InterPro" id="IPR032694">
    <property type="entry name" value="CopC/D"/>
</dbReference>
<dbReference type="Proteomes" id="UP000537775">
    <property type="component" value="Unassembled WGS sequence"/>
</dbReference>
<feature type="chain" id="PRO_5031278803" evidence="7">
    <location>
        <begin position="37"/>
        <end position="219"/>
    </location>
</feature>
<organism evidence="9 10">
    <name type="scientific">Microbacterium thalassium</name>
    <dbReference type="NCBI Taxonomy" id="362649"/>
    <lineage>
        <taxon>Bacteria</taxon>
        <taxon>Bacillati</taxon>
        <taxon>Actinomycetota</taxon>
        <taxon>Actinomycetes</taxon>
        <taxon>Micrococcales</taxon>
        <taxon>Microbacteriaceae</taxon>
        <taxon>Microbacterium</taxon>
    </lineage>
</organism>
<dbReference type="GO" id="GO:0046688">
    <property type="term" value="P:response to copper ion"/>
    <property type="evidence" value="ECO:0007669"/>
    <property type="project" value="InterPro"/>
</dbReference>
<evidence type="ECO:0000259" key="8">
    <source>
        <dbReference type="Pfam" id="PF04234"/>
    </source>
</evidence>
<evidence type="ECO:0000256" key="6">
    <source>
        <dbReference type="SAM" id="Phobius"/>
    </source>
</evidence>
<feature type="compositionally biased region" description="Low complexity" evidence="5">
    <location>
        <begin position="148"/>
        <end position="164"/>
    </location>
</feature>
<feature type="region of interest" description="Disordered" evidence="5">
    <location>
        <begin position="148"/>
        <end position="168"/>
    </location>
</feature>
<keyword evidence="2" id="KW-0479">Metal-binding</keyword>
<comment type="caution">
    <text evidence="9">The sequence shown here is derived from an EMBL/GenBank/DDBJ whole genome shotgun (WGS) entry which is preliminary data.</text>
</comment>
<dbReference type="InterPro" id="IPR014755">
    <property type="entry name" value="Cu-Rt/internalin_Ig-like"/>
</dbReference>
<sequence>MLTDRMSSRLQTLILAGIAAALALVGAIATAPPALAHDDLVASDPVADSTVAELPAELTLTFSAEIADDEGANVVEVTDADGADLTDGTLTVRDNILTQPLTGTPSGQVTVLWKVVSSDGHPISGEFAFTVEEAQPTPVPTVTVTITPTPEPTASASPTASETPVPVEASGSSPWPWIIGIVIAAGLAAGVVYLIASRPRRAAAAEEGSDGASEGPAGR</sequence>
<accession>A0A7X0FQ49</accession>
<dbReference type="GO" id="GO:0005886">
    <property type="term" value="C:plasma membrane"/>
    <property type="evidence" value="ECO:0007669"/>
    <property type="project" value="TreeGrafter"/>
</dbReference>
<keyword evidence="6" id="KW-1133">Transmembrane helix</keyword>
<dbReference type="EMBL" id="JACHML010000001">
    <property type="protein sequence ID" value="MBB6391647.1"/>
    <property type="molecule type" value="Genomic_DNA"/>
</dbReference>
<gene>
    <name evidence="9" type="ORF">HD594_001960</name>
</gene>
<dbReference type="SUPFAM" id="SSF81296">
    <property type="entry name" value="E set domains"/>
    <property type="match status" value="1"/>
</dbReference>
<keyword evidence="3 7" id="KW-0732">Signal</keyword>
<feature type="transmembrane region" description="Helical" evidence="6">
    <location>
        <begin position="175"/>
        <end position="196"/>
    </location>
</feature>
<evidence type="ECO:0000256" key="1">
    <source>
        <dbReference type="ARBA" id="ARBA00004196"/>
    </source>
</evidence>
<evidence type="ECO:0000256" key="3">
    <source>
        <dbReference type="ARBA" id="ARBA00022729"/>
    </source>
</evidence>
<dbReference type="Pfam" id="PF04234">
    <property type="entry name" value="CopC"/>
    <property type="match status" value="1"/>
</dbReference>
<keyword evidence="10" id="KW-1185">Reference proteome</keyword>
<evidence type="ECO:0000256" key="5">
    <source>
        <dbReference type="SAM" id="MobiDB-lite"/>
    </source>
</evidence>
<evidence type="ECO:0000313" key="10">
    <source>
        <dbReference type="Proteomes" id="UP000537775"/>
    </source>
</evidence>
<protein>
    <submittedName>
        <fullName evidence="9">Methionine-rich copper-binding protein CopC</fullName>
    </submittedName>
</protein>
<evidence type="ECO:0000256" key="4">
    <source>
        <dbReference type="ARBA" id="ARBA00023008"/>
    </source>
</evidence>
<dbReference type="GO" id="GO:0030313">
    <property type="term" value="C:cell envelope"/>
    <property type="evidence" value="ECO:0007669"/>
    <property type="project" value="UniProtKB-SubCell"/>
</dbReference>
<dbReference type="GO" id="GO:0005507">
    <property type="term" value="F:copper ion binding"/>
    <property type="evidence" value="ECO:0007669"/>
    <property type="project" value="InterPro"/>
</dbReference>
<dbReference type="Gene3D" id="2.60.40.1220">
    <property type="match status" value="1"/>
</dbReference>
<dbReference type="AlphaFoldDB" id="A0A7X0FQ49"/>
<reference evidence="9 10" key="1">
    <citation type="submission" date="2020-08" db="EMBL/GenBank/DDBJ databases">
        <title>Sequencing the genomes of 1000 actinobacteria strains.</title>
        <authorList>
            <person name="Klenk H.-P."/>
        </authorList>
    </citation>
    <scope>NUCLEOTIDE SEQUENCE [LARGE SCALE GENOMIC DNA]</scope>
    <source>
        <strain evidence="9 10">DSM 12511</strain>
    </source>
</reference>
<evidence type="ECO:0000313" key="9">
    <source>
        <dbReference type="EMBL" id="MBB6391647.1"/>
    </source>
</evidence>
<name>A0A7X0FQ49_9MICO</name>
<proteinExistence type="predicted"/>
<feature type="signal peptide" evidence="7">
    <location>
        <begin position="1"/>
        <end position="36"/>
    </location>
</feature>
<dbReference type="RefSeq" id="WP_271171220.1">
    <property type="nucleotide sequence ID" value="NZ_BAAAJR010000006.1"/>
</dbReference>